<evidence type="ECO:0000259" key="2">
    <source>
        <dbReference type="PROSITE" id="PS50234"/>
    </source>
</evidence>
<dbReference type="PROSITE" id="PS50234">
    <property type="entry name" value="VWFA"/>
    <property type="match status" value="1"/>
</dbReference>
<comment type="caution">
    <text evidence="4">The sequence shown here is derived from an EMBL/GenBank/DDBJ whole genome shotgun (WGS) entry which is preliminary data.</text>
</comment>
<dbReference type="OrthoDB" id="599464at2"/>
<dbReference type="Pfam" id="PF13519">
    <property type="entry name" value="VWA_2"/>
    <property type="match status" value="1"/>
</dbReference>
<dbReference type="SMART" id="SM00327">
    <property type="entry name" value="VWA"/>
    <property type="match status" value="1"/>
</dbReference>
<organism evidence="4 5">
    <name type="scientific">Hyunsoonleella pacifica</name>
    <dbReference type="NCBI Taxonomy" id="1080224"/>
    <lineage>
        <taxon>Bacteria</taxon>
        <taxon>Pseudomonadati</taxon>
        <taxon>Bacteroidota</taxon>
        <taxon>Flavobacteriia</taxon>
        <taxon>Flavobacteriales</taxon>
        <taxon>Flavobacteriaceae</taxon>
    </lineage>
</organism>
<dbReference type="Gene3D" id="3.40.50.410">
    <property type="entry name" value="von Willebrand factor, type A domain"/>
    <property type="match status" value="1"/>
</dbReference>
<keyword evidence="5" id="KW-1185">Reference proteome</keyword>
<dbReference type="Gene3D" id="2.60.40.10">
    <property type="entry name" value="Immunoglobulins"/>
    <property type="match status" value="1"/>
</dbReference>
<feature type="domain" description="VWFA" evidence="2">
    <location>
        <begin position="68"/>
        <end position="282"/>
    </location>
</feature>
<dbReference type="PROSITE" id="PS50825">
    <property type="entry name" value="HYR"/>
    <property type="match status" value="2"/>
</dbReference>
<feature type="non-terminal residue" evidence="4">
    <location>
        <position position="742"/>
    </location>
</feature>
<gene>
    <name evidence="4" type="ORF">EYD46_17045</name>
</gene>
<dbReference type="SUPFAM" id="SSF53300">
    <property type="entry name" value="vWA-like"/>
    <property type="match status" value="1"/>
</dbReference>
<feature type="domain" description="HYR" evidence="3">
    <location>
        <begin position="650"/>
        <end position="733"/>
    </location>
</feature>
<reference evidence="4 5" key="1">
    <citation type="journal article" date="2015" name="Int. J. Syst. Evol. Microbiol.">
        <title>Hyunsoonleella pacifica sp. nov., isolated from seawater of South Pacific Gyre.</title>
        <authorList>
            <person name="Gao X."/>
            <person name="Zhang Z."/>
            <person name="Dai X."/>
            <person name="Zhang X.H."/>
        </authorList>
    </citation>
    <scope>NUCLEOTIDE SEQUENCE [LARGE SCALE GENOMIC DNA]</scope>
    <source>
        <strain evidence="4 5">SW033</strain>
    </source>
</reference>
<feature type="domain" description="HYR" evidence="3">
    <location>
        <begin position="561"/>
        <end position="649"/>
    </location>
</feature>
<dbReference type="InterPro" id="IPR036465">
    <property type="entry name" value="vWFA_dom_sf"/>
</dbReference>
<dbReference type="PANTHER" id="PTHR24273">
    <property type="entry name" value="FI04643P-RELATED"/>
    <property type="match status" value="1"/>
</dbReference>
<proteinExistence type="predicted"/>
<dbReference type="RefSeq" id="WP_130938373.1">
    <property type="nucleotide sequence ID" value="NZ_SIRS01000007.1"/>
</dbReference>
<evidence type="ECO:0000313" key="5">
    <source>
        <dbReference type="Proteomes" id="UP000292372"/>
    </source>
</evidence>
<evidence type="ECO:0000259" key="3">
    <source>
        <dbReference type="PROSITE" id="PS50825"/>
    </source>
</evidence>
<evidence type="ECO:0000256" key="1">
    <source>
        <dbReference type="ARBA" id="ARBA00022737"/>
    </source>
</evidence>
<dbReference type="InterPro" id="IPR002035">
    <property type="entry name" value="VWF_A"/>
</dbReference>
<dbReference type="InterPro" id="IPR003410">
    <property type="entry name" value="HYR_dom"/>
</dbReference>
<dbReference type="PANTHER" id="PTHR24273:SF32">
    <property type="entry name" value="HYALIN"/>
    <property type="match status" value="1"/>
</dbReference>
<protein>
    <submittedName>
        <fullName evidence="4">HYR domain-containing protein</fullName>
    </submittedName>
</protein>
<accession>A0A4Q9FN02</accession>
<dbReference type="InterPro" id="IPR013783">
    <property type="entry name" value="Ig-like_fold"/>
</dbReference>
<dbReference type="EMBL" id="SIRS01000007">
    <property type="protein sequence ID" value="TBN13200.1"/>
    <property type="molecule type" value="Genomic_DNA"/>
</dbReference>
<evidence type="ECO:0000313" key="4">
    <source>
        <dbReference type="EMBL" id="TBN13200.1"/>
    </source>
</evidence>
<dbReference type="AlphaFoldDB" id="A0A4Q9FN02"/>
<dbReference type="Proteomes" id="UP000292372">
    <property type="component" value="Unassembled WGS sequence"/>
</dbReference>
<sequence length="742" mass="77257">MKNPLLFHRNQKTSLTKLLFVLCFIFSINSLTSQEIIVNKYAVENATNCNQFDITLEVIGNPPPQPQEVVLVIDRSGSMSFDDGDPTTPLPIEAAQDAAVDFVNQFFLPVNNPTGLNRIAIVTFGTTASLDEPLTDSSGQTTLINTINTISTSGRTNTEQAVILADNELTTNGTFDCKTSRSIILLSDGVPTSRDPRSSLTDCGSITTVTPCQTEAIQAAQDSWTTTVAGEEYNQSFFTIGLIGGISGDTETIGVSTLNQMQNAGAFTTEDNADLTAIYNVILGQLVAAATQLPSQALVTDIIQTGYSLVPGTIVASKGTGSVSSQTVSWDVDNVFNETITLNYTIEGSPSVCGVNPSGASTINYEDSSCNSASITFNNPTVCLPCPNISPTISQSGCTSIDYSSSVDQGGCSSVADSYAWEFFLDGNSVGTSNTLSGTFNYTGTAPFEGDFTATLTYTGTYGSGCILPNVSENSNTVTLPNTLTGNISSQTNVTCPSTTTGEIIAEGVNGTAPYSYSIDGGSNYQSSGTFSDLATGNYTITILDDIGCTTTISTTITDSGDNENPTITCPNNLTINTSDDATGNCTTTASLGTPTTADNCSVASVIAQVNGSDIDPLTFEFGLGDTIVTWIVTDSSGNTATCTQTVTVSDDEDPTINCPTPINVNVDTGIDGAVVTYTTPVGIDNCPSPSTTQIAGLPSGDLFPVGTTTNTFEVTDAAGNTATCSFDVTVTDNEDPTINCP</sequence>
<name>A0A4Q9FN02_9FLAO</name>
<keyword evidence="1" id="KW-0677">Repeat</keyword>
<dbReference type="Pfam" id="PF02494">
    <property type="entry name" value="HYR"/>
    <property type="match status" value="2"/>
</dbReference>
<dbReference type="CDD" id="cd00198">
    <property type="entry name" value="vWFA"/>
    <property type="match status" value="1"/>
</dbReference>